<evidence type="ECO:0000313" key="9">
    <source>
        <dbReference type="Proteomes" id="UP000011087"/>
    </source>
</evidence>
<gene>
    <name evidence="7" type="ORF">GUITHDRAFT_158438</name>
</gene>
<reference evidence="7 9" key="1">
    <citation type="journal article" date="2012" name="Nature">
        <title>Algal genomes reveal evolutionary mosaicism and the fate of nucleomorphs.</title>
        <authorList>
            <consortium name="DOE Joint Genome Institute"/>
            <person name="Curtis B.A."/>
            <person name="Tanifuji G."/>
            <person name="Burki F."/>
            <person name="Gruber A."/>
            <person name="Irimia M."/>
            <person name="Maruyama S."/>
            <person name="Arias M.C."/>
            <person name="Ball S.G."/>
            <person name="Gile G.H."/>
            <person name="Hirakawa Y."/>
            <person name="Hopkins J.F."/>
            <person name="Kuo A."/>
            <person name="Rensing S.A."/>
            <person name="Schmutz J."/>
            <person name="Symeonidi A."/>
            <person name="Elias M."/>
            <person name="Eveleigh R.J."/>
            <person name="Herman E.K."/>
            <person name="Klute M.J."/>
            <person name="Nakayama T."/>
            <person name="Obornik M."/>
            <person name="Reyes-Prieto A."/>
            <person name="Armbrust E.V."/>
            <person name="Aves S.J."/>
            <person name="Beiko R.G."/>
            <person name="Coutinho P."/>
            <person name="Dacks J.B."/>
            <person name="Durnford D.G."/>
            <person name="Fast N.M."/>
            <person name="Green B.R."/>
            <person name="Grisdale C.J."/>
            <person name="Hempel F."/>
            <person name="Henrissat B."/>
            <person name="Hoppner M.P."/>
            <person name="Ishida K."/>
            <person name="Kim E."/>
            <person name="Koreny L."/>
            <person name="Kroth P.G."/>
            <person name="Liu Y."/>
            <person name="Malik S.B."/>
            <person name="Maier U.G."/>
            <person name="McRose D."/>
            <person name="Mock T."/>
            <person name="Neilson J.A."/>
            <person name="Onodera N.T."/>
            <person name="Poole A.M."/>
            <person name="Pritham E.J."/>
            <person name="Richards T.A."/>
            <person name="Rocap G."/>
            <person name="Roy S.W."/>
            <person name="Sarai C."/>
            <person name="Schaack S."/>
            <person name="Shirato S."/>
            <person name="Slamovits C.H."/>
            <person name="Spencer D.F."/>
            <person name="Suzuki S."/>
            <person name="Worden A.Z."/>
            <person name="Zauner S."/>
            <person name="Barry K."/>
            <person name="Bell C."/>
            <person name="Bharti A.K."/>
            <person name="Crow J.A."/>
            <person name="Grimwood J."/>
            <person name="Kramer R."/>
            <person name="Lindquist E."/>
            <person name="Lucas S."/>
            <person name="Salamov A."/>
            <person name="McFadden G.I."/>
            <person name="Lane C.E."/>
            <person name="Keeling P.J."/>
            <person name="Gray M.W."/>
            <person name="Grigoriev I.V."/>
            <person name="Archibald J.M."/>
        </authorList>
    </citation>
    <scope>NUCLEOTIDE SEQUENCE</scope>
    <source>
        <strain evidence="7 9">CCMP2712</strain>
    </source>
</reference>
<evidence type="ECO:0000256" key="2">
    <source>
        <dbReference type="ARBA" id="ARBA00009321"/>
    </source>
</evidence>
<dbReference type="NCBIfam" id="TIGR00031">
    <property type="entry name" value="UDP-GALP_mutase"/>
    <property type="match status" value="1"/>
</dbReference>
<accession>L1ITZ9</accession>
<keyword evidence="4" id="KW-0274">FAD</keyword>
<dbReference type="SUPFAM" id="SSF54373">
    <property type="entry name" value="FAD-linked reductases, C-terminal domain"/>
    <property type="match status" value="1"/>
</dbReference>
<dbReference type="PaxDb" id="55529-EKX39290"/>
<dbReference type="PANTHER" id="PTHR21197">
    <property type="entry name" value="UDP-GALACTOPYRANOSE MUTASE"/>
    <property type="match status" value="1"/>
</dbReference>
<dbReference type="HOGENOM" id="CLU_042118_0_0_1"/>
<evidence type="ECO:0000256" key="4">
    <source>
        <dbReference type="ARBA" id="ARBA00022827"/>
    </source>
</evidence>
<proteinExistence type="inferred from homology"/>
<dbReference type="Pfam" id="PF03275">
    <property type="entry name" value="GLF"/>
    <property type="match status" value="1"/>
</dbReference>
<dbReference type="Gene3D" id="3.40.50.720">
    <property type="entry name" value="NAD(P)-binding Rossmann-like Domain"/>
    <property type="match status" value="3"/>
</dbReference>
<dbReference type="GeneID" id="17295943"/>
<dbReference type="GO" id="GO:0050660">
    <property type="term" value="F:flavin adenine dinucleotide binding"/>
    <property type="evidence" value="ECO:0007669"/>
    <property type="project" value="TreeGrafter"/>
</dbReference>
<dbReference type="AlphaFoldDB" id="L1ITZ9"/>
<keyword evidence="3" id="KW-0285">Flavoprotein</keyword>
<keyword evidence="9" id="KW-1185">Reference proteome</keyword>
<dbReference type="InterPro" id="IPR015899">
    <property type="entry name" value="UDP-GalPyranose_mutase_C"/>
</dbReference>
<name>L1ITZ9_GUITC</name>
<evidence type="ECO:0000256" key="5">
    <source>
        <dbReference type="ARBA" id="ARBA00023235"/>
    </source>
</evidence>
<dbReference type="STRING" id="905079.L1ITZ9"/>
<sequence>MQLKIIHRSWKQNGSSIPAFHACIVGAGLSGSVIAERYASWFRDRKVLMVEKRNHVGGNCYDYTDKATGIRVHKYGPHLFHTNHKAVWDYINKDDLQRRGAGGWIRWDHEVLASVENSHQGSTFVPVPINGISLNILFNLNLTTDEEVKTWLDLHRPRKEDRCTLSNEKRETEQKECQNAEDQCISRVGQDLYNIVFKTYTEKQWGRKATELGPEVTARIPVHGNFDSRYFQDPYQALPQKGYTRFVEALLNHSSITTILGLNFFEVRDILEDGKFCSELFFTGPIDAFFDEKLGKLEYRSLMFSPRVFFDVGESSHVQPSSVVNYPSPDVPWTRSVEYKQFLRQKSNHTIVVYEHGTKYVAGQNEPYYPVPNDQNRRLFKMYQELSKRLESLNQSDGNRKPKVHFVGRLANYKYFNMDEAILNALNLFDHLYVNIHGSGSGKGQS</sequence>
<dbReference type="OMA" id="EYKHKPN"/>
<dbReference type="Proteomes" id="UP000011087">
    <property type="component" value="Unassembled WGS sequence"/>
</dbReference>
<organism evidence="7">
    <name type="scientific">Guillardia theta (strain CCMP2712)</name>
    <name type="common">Cryptophyte</name>
    <dbReference type="NCBI Taxonomy" id="905079"/>
    <lineage>
        <taxon>Eukaryota</taxon>
        <taxon>Cryptophyceae</taxon>
        <taxon>Pyrenomonadales</taxon>
        <taxon>Geminigeraceae</taxon>
        <taxon>Guillardia</taxon>
    </lineage>
</organism>
<keyword evidence="5" id="KW-0413">Isomerase</keyword>
<reference evidence="8" key="3">
    <citation type="submission" date="2015-06" db="UniProtKB">
        <authorList>
            <consortium name="EnsemblProtists"/>
        </authorList>
    </citation>
    <scope>IDENTIFICATION</scope>
</reference>
<protein>
    <recommendedName>
        <fullName evidence="6">UDP-galactopyranose mutase C-terminal domain-containing protein</fullName>
    </recommendedName>
</protein>
<dbReference type="KEGG" id="gtt:GUITHDRAFT_158438"/>
<comment type="similarity">
    <text evidence="2">Belongs to the UDP-galactopyranose/dTDP-fucopyranose mutase family.</text>
</comment>
<comment type="cofactor">
    <cofactor evidence="1">
        <name>FAD</name>
        <dbReference type="ChEBI" id="CHEBI:57692"/>
    </cofactor>
</comment>
<dbReference type="eggNOG" id="ENOG502QSEJ">
    <property type="taxonomic scope" value="Eukaryota"/>
</dbReference>
<dbReference type="Pfam" id="PF13450">
    <property type="entry name" value="NAD_binding_8"/>
    <property type="match status" value="1"/>
</dbReference>
<dbReference type="InterPro" id="IPR004379">
    <property type="entry name" value="UDP-GALP_mutase"/>
</dbReference>
<dbReference type="RefSeq" id="XP_005826270.1">
    <property type="nucleotide sequence ID" value="XM_005826213.1"/>
</dbReference>
<evidence type="ECO:0000313" key="7">
    <source>
        <dbReference type="EMBL" id="EKX39290.1"/>
    </source>
</evidence>
<dbReference type="SUPFAM" id="SSF51971">
    <property type="entry name" value="Nucleotide-binding domain"/>
    <property type="match status" value="1"/>
</dbReference>
<dbReference type="OrthoDB" id="8300468at2759"/>
<dbReference type="GO" id="GO:0008767">
    <property type="term" value="F:UDP-galactopyranose mutase activity"/>
    <property type="evidence" value="ECO:0007669"/>
    <property type="project" value="InterPro"/>
</dbReference>
<reference evidence="9" key="2">
    <citation type="submission" date="2012-11" db="EMBL/GenBank/DDBJ databases">
        <authorList>
            <person name="Kuo A."/>
            <person name="Curtis B.A."/>
            <person name="Tanifuji G."/>
            <person name="Burki F."/>
            <person name="Gruber A."/>
            <person name="Irimia M."/>
            <person name="Maruyama S."/>
            <person name="Arias M.C."/>
            <person name="Ball S.G."/>
            <person name="Gile G.H."/>
            <person name="Hirakawa Y."/>
            <person name="Hopkins J.F."/>
            <person name="Rensing S.A."/>
            <person name="Schmutz J."/>
            <person name="Symeonidi A."/>
            <person name="Elias M."/>
            <person name="Eveleigh R.J."/>
            <person name="Herman E.K."/>
            <person name="Klute M.J."/>
            <person name="Nakayama T."/>
            <person name="Obornik M."/>
            <person name="Reyes-Prieto A."/>
            <person name="Armbrust E.V."/>
            <person name="Aves S.J."/>
            <person name="Beiko R.G."/>
            <person name="Coutinho P."/>
            <person name="Dacks J.B."/>
            <person name="Durnford D.G."/>
            <person name="Fast N.M."/>
            <person name="Green B.R."/>
            <person name="Grisdale C."/>
            <person name="Hempe F."/>
            <person name="Henrissat B."/>
            <person name="Hoppner M.P."/>
            <person name="Ishida K.-I."/>
            <person name="Kim E."/>
            <person name="Koreny L."/>
            <person name="Kroth P.G."/>
            <person name="Liu Y."/>
            <person name="Malik S.-B."/>
            <person name="Maier U.G."/>
            <person name="McRose D."/>
            <person name="Mock T."/>
            <person name="Neilson J.A."/>
            <person name="Onodera N.T."/>
            <person name="Poole A.M."/>
            <person name="Pritham E.J."/>
            <person name="Richards T.A."/>
            <person name="Rocap G."/>
            <person name="Roy S.W."/>
            <person name="Sarai C."/>
            <person name="Schaack S."/>
            <person name="Shirato S."/>
            <person name="Slamovits C.H."/>
            <person name="Spencer D.F."/>
            <person name="Suzuki S."/>
            <person name="Worden A.Z."/>
            <person name="Zauner S."/>
            <person name="Barry K."/>
            <person name="Bell C."/>
            <person name="Bharti A.K."/>
            <person name="Crow J.A."/>
            <person name="Grimwood J."/>
            <person name="Kramer R."/>
            <person name="Lindquist E."/>
            <person name="Lucas S."/>
            <person name="Salamov A."/>
            <person name="McFadden G.I."/>
            <person name="Lane C.E."/>
            <person name="Keeling P.J."/>
            <person name="Gray M.W."/>
            <person name="Grigoriev I.V."/>
            <person name="Archibald J.M."/>
        </authorList>
    </citation>
    <scope>NUCLEOTIDE SEQUENCE</scope>
    <source>
        <strain evidence="9">CCMP2712</strain>
    </source>
</reference>
<evidence type="ECO:0000259" key="6">
    <source>
        <dbReference type="Pfam" id="PF03275"/>
    </source>
</evidence>
<dbReference type="EnsemblProtists" id="EKX39290">
    <property type="protein sequence ID" value="EKX39290"/>
    <property type="gene ID" value="GUITHDRAFT_158438"/>
</dbReference>
<evidence type="ECO:0000256" key="3">
    <source>
        <dbReference type="ARBA" id="ARBA00022630"/>
    </source>
</evidence>
<dbReference type="EMBL" id="JH993041">
    <property type="protein sequence ID" value="EKX39290.1"/>
    <property type="molecule type" value="Genomic_DNA"/>
</dbReference>
<evidence type="ECO:0000313" key="8">
    <source>
        <dbReference type="EnsemblProtists" id="EKX39290"/>
    </source>
</evidence>
<evidence type="ECO:0000256" key="1">
    <source>
        <dbReference type="ARBA" id="ARBA00001974"/>
    </source>
</evidence>
<feature type="domain" description="UDP-galactopyranose mutase C-terminal" evidence="6">
    <location>
        <begin position="196"/>
        <end position="415"/>
    </location>
</feature>
<dbReference type="PANTHER" id="PTHR21197:SF0">
    <property type="entry name" value="UDP-GALACTOPYRANOSE MUTASE"/>
    <property type="match status" value="1"/>
</dbReference>